<evidence type="ECO:0000313" key="3">
    <source>
        <dbReference type="Proteomes" id="UP000178812"/>
    </source>
</evidence>
<keyword evidence="1" id="KW-0812">Transmembrane</keyword>
<dbReference type="EMBL" id="MGFM01000035">
    <property type="protein sequence ID" value="OGM05504.1"/>
    <property type="molecule type" value="Genomic_DNA"/>
</dbReference>
<comment type="caution">
    <text evidence="2">The sequence shown here is derived from an EMBL/GenBank/DDBJ whole genome shotgun (WGS) entry which is preliminary data.</text>
</comment>
<organism evidence="2 3">
    <name type="scientific">Candidatus Woesebacteria bacterium GWB1_43_5</name>
    <dbReference type="NCBI Taxonomy" id="1802474"/>
    <lineage>
        <taxon>Bacteria</taxon>
        <taxon>Candidatus Woeseibacteriota</taxon>
    </lineage>
</organism>
<sequence>MKKIFNFVYSGICLLLLVYLLLPSPSMPGSLPDSVKSNEPGDMEDPMRIAFYTDMNRQEVVAYYLGEFGNGLPALRLRDYPPEEAQTLIRDQTQSTFLEELVHPMRESLFINGYEPSETKNPLVVNNKVWKQKITIKFVQSSALLRLLVGVSGLVILYLLIIEFKRLLRGVIKH</sequence>
<protein>
    <submittedName>
        <fullName evidence="2">Uncharacterized protein</fullName>
    </submittedName>
</protein>
<name>A0A1F7WRS6_9BACT</name>
<dbReference type="AlphaFoldDB" id="A0A1F7WRS6"/>
<proteinExistence type="predicted"/>
<accession>A0A1F7WRS6</accession>
<gene>
    <name evidence="2" type="ORF">A2125_00305</name>
</gene>
<keyword evidence="1" id="KW-1133">Transmembrane helix</keyword>
<dbReference type="Proteomes" id="UP000178812">
    <property type="component" value="Unassembled WGS sequence"/>
</dbReference>
<evidence type="ECO:0000256" key="1">
    <source>
        <dbReference type="SAM" id="Phobius"/>
    </source>
</evidence>
<keyword evidence="1" id="KW-0472">Membrane</keyword>
<reference evidence="2 3" key="1">
    <citation type="journal article" date="2016" name="Nat. Commun.">
        <title>Thousands of microbial genomes shed light on interconnected biogeochemical processes in an aquifer system.</title>
        <authorList>
            <person name="Anantharaman K."/>
            <person name="Brown C.T."/>
            <person name="Hug L.A."/>
            <person name="Sharon I."/>
            <person name="Castelle C.J."/>
            <person name="Probst A.J."/>
            <person name="Thomas B.C."/>
            <person name="Singh A."/>
            <person name="Wilkins M.J."/>
            <person name="Karaoz U."/>
            <person name="Brodie E.L."/>
            <person name="Williams K.H."/>
            <person name="Hubbard S.S."/>
            <person name="Banfield J.F."/>
        </authorList>
    </citation>
    <scope>NUCLEOTIDE SEQUENCE [LARGE SCALE GENOMIC DNA]</scope>
</reference>
<evidence type="ECO:0000313" key="2">
    <source>
        <dbReference type="EMBL" id="OGM05504.1"/>
    </source>
</evidence>
<feature type="transmembrane region" description="Helical" evidence="1">
    <location>
        <begin position="143"/>
        <end position="164"/>
    </location>
</feature>